<evidence type="ECO:0000256" key="5">
    <source>
        <dbReference type="PROSITE-ProRule" id="PRU00335"/>
    </source>
</evidence>
<evidence type="ECO:0000256" key="6">
    <source>
        <dbReference type="SAM" id="MobiDB-lite"/>
    </source>
</evidence>
<sequence length="207" mass="23109">MTEPGDQARAPATGSTRKRGPYANGQQRREEFVSTALELFASQGFQRLSLRRIAEALGVSHAALSYHFSSKEELLEAVFEEQAQRERPALEQGLAERGILDLLPDLLEANKEIPELIRLDVTILAEAVRSDHSAHAWADQRMEDGIAAIAAGLAVEKSRGRLRADLDPEVTAHQIAAMVRGLQLQWLYRRDLPLGEHLRSYLDLLRP</sequence>
<evidence type="ECO:0000259" key="7">
    <source>
        <dbReference type="PROSITE" id="PS50977"/>
    </source>
</evidence>
<gene>
    <name evidence="8" type="ORF">C1I63_06015</name>
</gene>
<dbReference type="Proteomes" id="UP000241085">
    <property type="component" value="Unassembled WGS sequence"/>
</dbReference>
<accession>A0A2T4USD9</accession>
<dbReference type="GO" id="GO:0000976">
    <property type="term" value="F:transcription cis-regulatory region binding"/>
    <property type="evidence" value="ECO:0007669"/>
    <property type="project" value="TreeGrafter"/>
</dbReference>
<dbReference type="PANTHER" id="PTHR30055">
    <property type="entry name" value="HTH-TYPE TRANSCRIPTIONAL REGULATOR RUTR"/>
    <property type="match status" value="1"/>
</dbReference>
<dbReference type="AlphaFoldDB" id="A0A2T4USD9"/>
<dbReference type="InterPro" id="IPR009057">
    <property type="entry name" value="Homeodomain-like_sf"/>
</dbReference>
<keyword evidence="3 5" id="KW-0238">DNA-binding</keyword>
<dbReference type="Pfam" id="PF00440">
    <property type="entry name" value="TetR_N"/>
    <property type="match status" value="1"/>
</dbReference>
<reference evidence="8 9" key="1">
    <citation type="submission" date="2018-03" db="EMBL/GenBank/DDBJ databases">
        <title>Bacteriophage NCPPB3778 and a type I-E CRISPR drive the evolution of the US Biological Select Agent, Rathayibacter toxicus.</title>
        <authorList>
            <person name="Davis E.W.II."/>
            <person name="Tabima J.F."/>
            <person name="Weisberg A.J."/>
            <person name="Dantas Lopes L."/>
            <person name="Wiseman M.S."/>
            <person name="Wiseman M.S."/>
            <person name="Pupko T."/>
            <person name="Belcher M.S."/>
            <person name="Sechler A.J."/>
            <person name="Tancos M.A."/>
            <person name="Schroeder B.K."/>
            <person name="Murray T.D."/>
            <person name="Luster D.G."/>
            <person name="Schneider W.L."/>
            <person name="Rogers E."/>
            <person name="Andreote F.D."/>
            <person name="Grunwald N.J."/>
            <person name="Putnam M.L."/>
            <person name="Chang J.H."/>
        </authorList>
    </citation>
    <scope>NUCLEOTIDE SEQUENCE [LARGE SCALE GENOMIC DNA]</scope>
    <source>
        <strain evidence="8 9">DSM 15933</strain>
    </source>
</reference>
<dbReference type="PROSITE" id="PS01081">
    <property type="entry name" value="HTH_TETR_1"/>
    <property type="match status" value="1"/>
</dbReference>
<dbReference type="InterPro" id="IPR036271">
    <property type="entry name" value="Tet_transcr_reg_TetR-rel_C_sf"/>
</dbReference>
<feature type="region of interest" description="Disordered" evidence="6">
    <location>
        <begin position="1"/>
        <end position="27"/>
    </location>
</feature>
<evidence type="ECO:0000256" key="3">
    <source>
        <dbReference type="ARBA" id="ARBA00023125"/>
    </source>
</evidence>
<evidence type="ECO:0000256" key="4">
    <source>
        <dbReference type="ARBA" id="ARBA00023163"/>
    </source>
</evidence>
<organism evidence="8 9">
    <name type="scientific">Rathayibacter caricis DSM 15933</name>
    <dbReference type="NCBI Taxonomy" id="1328867"/>
    <lineage>
        <taxon>Bacteria</taxon>
        <taxon>Bacillati</taxon>
        <taxon>Actinomycetota</taxon>
        <taxon>Actinomycetes</taxon>
        <taxon>Micrococcales</taxon>
        <taxon>Microbacteriaceae</taxon>
        <taxon>Rathayibacter</taxon>
    </lineage>
</organism>
<evidence type="ECO:0000313" key="9">
    <source>
        <dbReference type="Proteomes" id="UP000241085"/>
    </source>
</evidence>
<dbReference type="InterPro" id="IPR023772">
    <property type="entry name" value="DNA-bd_HTH_TetR-type_CS"/>
</dbReference>
<comment type="caution">
    <text evidence="8">The sequence shown here is derived from an EMBL/GenBank/DDBJ whole genome shotgun (WGS) entry which is preliminary data.</text>
</comment>
<dbReference type="PRINTS" id="PR00455">
    <property type="entry name" value="HTHTETR"/>
</dbReference>
<dbReference type="RefSeq" id="WP_107574151.1">
    <property type="nucleotide sequence ID" value="NZ_PZPL01000001.1"/>
</dbReference>
<evidence type="ECO:0000256" key="1">
    <source>
        <dbReference type="ARBA" id="ARBA00022491"/>
    </source>
</evidence>
<dbReference type="InterPro" id="IPR001647">
    <property type="entry name" value="HTH_TetR"/>
</dbReference>
<dbReference type="InterPro" id="IPR039538">
    <property type="entry name" value="BetI_C"/>
</dbReference>
<dbReference type="EMBL" id="PZPL01000001">
    <property type="protein sequence ID" value="PTL72448.1"/>
    <property type="molecule type" value="Genomic_DNA"/>
</dbReference>
<name>A0A2T4USD9_9MICO</name>
<feature type="DNA-binding region" description="H-T-H motif" evidence="5">
    <location>
        <begin position="49"/>
        <end position="68"/>
    </location>
</feature>
<dbReference type="SUPFAM" id="SSF46689">
    <property type="entry name" value="Homeodomain-like"/>
    <property type="match status" value="1"/>
</dbReference>
<dbReference type="GO" id="GO:0003700">
    <property type="term" value="F:DNA-binding transcription factor activity"/>
    <property type="evidence" value="ECO:0007669"/>
    <property type="project" value="TreeGrafter"/>
</dbReference>
<proteinExistence type="predicted"/>
<dbReference type="PANTHER" id="PTHR30055:SF234">
    <property type="entry name" value="HTH-TYPE TRANSCRIPTIONAL REGULATOR BETI"/>
    <property type="match status" value="1"/>
</dbReference>
<keyword evidence="9" id="KW-1185">Reference proteome</keyword>
<keyword evidence="2" id="KW-0805">Transcription regulation</keyword>
<dbReference type="Pfam" id="PF13977">
    <property type="entry name" value="TetR_C_6"/>
    <property type="match status" value="1"/>
</dbReference>
<keyword evidence="1" id="KW-0678">Repressor</keyword>
<dbReference type="Gene3D" id="1.10.357.10">
    <property type="entry name" value="Tetracycline Repressor, domain 2"/>
    <property type="match status" value="1"/>
</dbReference>
<dbReference type="PROSITE" id="PS50977">
    <property type="entry name" value="HTH_TETR_2"/>
    <property type="match status" value="1"/>
</dbReference>
<keyword evidence="4" id="KW-0804">Transcription</keyword>
<evidence type="ECO:0000313" key="8">
    <source>
        <dbReference type="EMBL" id="PTL72448.1"/>
    </source>
</evidence>
<protein>
    <submittedName>
        <fullName evidence="8">TetR/AcrR family transcriptional regulator</fullName>
    </submittedName>
</protein>
<dbReference type="InterPro" id="IPR050109">
    <property type="entry name" value="HTH-type_TetR-like_transc_reg"/>
</dbReference>
<feature type="domain" description="HTH tetR-type" evidence="7">
    <location>
        <begin position="26"/>
        <end position="86"/>
    </location>
</feature>
<dbReference type="SUPFAM" id="SSF48498">
    <property type="entry name" value="Tetracyclin repressor-like, C-terminal domain"/>
    <property type="match status" value="1"/>
</dbReference>
<evidence type="ECO:0000256" key="2">
    <source>
        <dbReference type="ARBA" id="ARBA00023015"/>
    </source>
</evidence>